<sequence length="217" mass="23742">MAAAARRSSIGKLEYCMATVEVRTLEEFVVDLVVNHRSKLGDLGSFAHLRGNLKIIGLGDVRRRTDAEEAGLWKKTDLRNLTLSFISMRKDKRFLGHAYIPVSPALQSSGPESPVLEALQLPPHLEYLNINRMSNSIPQLDVVVDDVEEVAAPPTSSEDNSASIRYLRLPDPEGALFGNGTGETGPTSLISPPSQLMVKAYKEIGIDQTLLGFKESI</sequence>
<proteinExistence type="predicted"/>
<dbReference type="Proteomes" id="UP000436088">
    <property type="component" value="Unassembled WGS sequence"/>
</dbReference>
<dbReference type="Pfam" id="PF25019">
    <property type="entry name" value="LRR_R13L1-DRL21"/>
    <property type="match status" value="1"/>
</dbReference>
<evidence type="ECO:0000259" key="1">
    <source>
        <dbReference type="Pfam" id="PF25019"/>
    </source>
</evidence>
<name>A0A6A2YXP5_HIBSY</name>
<dbReference type="EMBL" id="VEPZ02001244">
    <property type="protein sequence ID" value="KAE8684294.1"/>
    <property type="molecule type" value="Genomic_DNA"/>
</dbReference>
<keyword evidence="3" id="KW-1185">Reference proteome</keyword>
<comment type="caution">
    <text evidence="2">The sequence shown here is derived from an EMBL/GenBank/DDBJ whole genome shotgun (WGS) entry which is preliminary data.</text>
</comment>
<evidence type="ECO:0000313" key="3">
    <source>
        <dbReference type="Proteomes" id="UP000436088"/>
    </source>
</evidence>
<dbReference type="InterPro" id="IPR056789">
    <property type="entry name" value="LRR_R13L1-DRL21"/>
</dbReference>
<organism evidence="2 3">
    <name type="scientific">Hibiscus syriacus</name>
    <name type="common">Rose of Sharon</name>
    <dbReference type="NCBI Taxonomy" id="106335"/>
    <lineage>
        <taxon>Eukaryota</taxon>
        <taxon>Viridiplantae</taxon>
        <taxon>Streptophyta</taxon>
        <taxon>Embryophyta</taxon>
        <taxon>Tracheophyta</taxon>
        <taxon>Spermatophyta</taxon>
        <taxon>Magnoliopsida</taxon>
        <taxon>eudicotyledons</taxon>
        <taxon>Gunneridae</taxon>
        <taxon>Pentapetalae</taxon>
        <taxon>rosids</taxon>
        <taxon>malvids</taxon>
        <taxon>Malvales</taxon>
        <taxon>Malvaceae</taxon>
        <taxon>Malvoideae</taxon>
        <taxon>Hibiscus</taxon>
    </lineage>
</organism>
<dbReference type="AlphaFoldDB" id="A0A6A2YXP5"/>
<accession>A0A6A2YXP5</accession>
<reference evidence="2" key="1">
    <citation type="submission" date="2019-09" db="EMBL/GenBank/DDBJ databases">
        <title>Draft genome information of white flower Hibiscus syriacus.</title>
        <authorList>
            <person name="Kim Y.-M."/>
        </authorList>
    </citation>
    <scope>NUCLEOTIDE SEQUENCE [LARGE SCALE GENOMIC DNA]</scope>
    <source>
        <strain evidence="2">YM2019G1</strain>
    </source>
</reference>
<protein>
    <recommendedName>
        <fullName evidence="1">R13L1/DRL21-like LRR repeat region domain-containing protein</fullName>
    </recommendedName>
</protein>
<feature type="domain" description="R13L1/DRL21-like LRR repeat region" evidence="1">
    <location>
        <begin position="40"/>
        <end position="134"/>
    </location>
</feature>
<evidence type="ECO:0000313" key="2">
    <source>
        <dbReference type="EMBL" id="KAE8684294.1"/>
    </source>
</evidence>
<gene>
    <name evidence="2" type="ORF">F3Y22_tig00111138pilonHSYRG00001</name>
</gene>